<feature type="domain" description="Formyl transferase C-terminal" evidence="7">
    <location>
        <begin position="206"/>
        <end position="306"/>
    </location>
</feature>
<dbReference type="HAMAP" id="MF_00182">
    <property type="entry name" value="Formyl_trans"/>
    <property type="match status" value="1"/>
</dbReference>
<evidence type="ECO:0000259" key="6">
    <source>
        <dbReference type="Pfam" id="PF00551"/>
    </source>
</evidence>
<reference evidence="8" key="1">
    <citation type="submission" date="2021-02" db="EMBL/GenBank/DDBJ databases">
        <title>The CRISPR/cas machinery reduction and long-range gene transfer in the hot spring cyanobacterium Synechococcus.</title>
        <authorList>
            <person name="Dvorak P."/>
            <person name="Jahodarova E."/>
            <person name="Hasler P."/>
            <person name="Poulickova A."/>
        </authorList>
    </citation>
    <scope>NUCLEOTIDE SEQUENCE</scope>
    <source>
        <strain evidence="8">Rupite</strain>
    </source>
</reference>
<comment type="caution">
    <text evidence="8">The sequence shown here is derived from an EMBL/GenBank/DDBJ whole genome shotgun (WGS) entry which is preliminary data.</text>
</comment>
<dbReference type="Gene3D" id="3.40.50.12230">
    <property type="match status" value="1"/>
</dbReference>
<dbReference type="SUPFAM" id="SSF50486">
    <property type="entry name" value="FMT C-terminal domain-like"/>
    <property type="match status" value="1"/>
</dbReference>
<dbReference type="Proteomes" id="UP000830835">
    <property type="component" value="Unassembled WGS sequence"/>
</dbReference>
<dbReference type="Pfam" id="PF02911">
    <property type="entry name" value="Formyl_trans_C"/>
    <property type="match status" value="1"/>
</dbReference>
<dbReference type="InterPro" id="IPR005794">
    <property type="entry name" value="Fmt"/>
</dbReference>
<dbReference type="PANTHER" id="PTHR11138">
    <property type="entry name" value="METHIONYL-TRNA FORMYLTRANSFERASE"/>
    <property type="match status" value="1"/>
</dbReference>
<dbReference type="InterPro" id="IPR011034">
    <property type="entry name" value="Formyl_transferase-like_C_sf"/>
</dbReference>
<comment type="function">
    <text evidence="5">Attaches a formyl group to the free amino group of methionyl-tRNA(fMet). The formyl group appears to play a dual role in the initiator identity of N-formylmethionyl-tRNA by promoting its recognition by IF2 and preventing the misappropriation of this tRNA by the elongation apparatus.</text>
</comment>
<evidence type="ECO:0000313" key="8">
    <source>
        <dbReference type="EMBL" id="MCJ2542631.1"/>
    </source>
</evidence>
<keyword evidence="4 5" id="KW-0648">Protein biosynthesis</keyword>
<dbReference type="PROSITE" id="PS00373">
    <property type="entry name" value="GART"/>
    <property type="match status" value="1"/>
</dbReference>
<evidence type="ECO:0000256" key="5">
    <source>
        <dbReference type="HAMAP-Rule" id="MF_00182"/>
    </source>
</evidence>
<evidence type="ECO:0000313" key="9">
    <source>
        <dbReference type="Proteomes" id="UP000830835"/>
    </source>
</evidence>
<proteinExistence type="inferred from homology"/>
<dbReference type="InterPro" id="IPR036477">
    <property type="entry name" value="Formyl_transf_N_sf"/>
</dbReference>
<dbReference type="InterPro" id="IPR002376">
    <property type="entry name" value="Formyl_transf_N"/>
</dbReference>
<dbReference type="EC" id="2.1.2.9" evidence="2 5"/>
<dbReference type="EMBL" id="JAFIRA010000013">
    <property type="protein sequence ID" value="MCJ2542631.1"/>
    <property type="molecule type" value="Genomic_DNA"/>
</dbReference>
<evidence type="ECO:0000259" key="7">
    <source>
        <dbReference type="Pfam" id="PF02911"/>
    </source>
</evidence>
<dbReference type="InterPro" id="IPR044135">
    <property type="entry name" value="Met-tRNA-FMT_C"/>
</dbReference>
<evidence type="ECO:0000256" key="2">
    <source>
        <dbReference type="ARBA" id="ARBA00012261"/>
    </source>
</evidence>
<organism evidence="8 9">
    <name type="scientific">Thermostichus vulcanus str. 'Rupite'</name>
    <dbReference type="NCBI Taxonomy" id="2813851"/>
    <lineage>
        <taxon>Bacteria</taxon>
        <taxon>Bacillati</taxon>
        <taxon>Cyanobacteriota</taxon>
        <taxon>Cyanophyceae</taxon>
        <taxon>Thermostichales</taxon>
        <taxon>Thermostichaceae</taxon>
        <taxon>Thermostichus</taxon>
    </lineage>
</organism>
<name>A0ABT0CA24_THEVL</name>
<dbReference type="CDD" id="cd08704">
    <property type="entry name" value="Met_tRNA_FMT_C"/>
    <property type="match status" value="1"/>
</dbReference>
<dbReference type="InterPro" id="IPR005793">
    <property type="entry name" value="Formyl_trans_C"/>
</dbReference>
<dbReference type="NCBIfam" id="TIGR00460">
    <property type="entry name" value="fmt"/>
    <property type="match status" value="1"/>
</dbReference>
<gene>
    <name evidence="5" type="primary">fmt</name>
    <name evidence="8" type="ORF">JX360_06880</name>
</gene>
<dbReference type="SUPFAM" id="SSF53328">
    <property type="entry name" value="Formyltransferase"/>
    <property type="match status" value="1"/>
</dbReference>
<dbReference type="InterPro" id="IPR001555">
    <property type="entry name" value="GART_AS"/>
</dbReference>
<accession>A0ABT0CA24</accession>
<evidence type="ECO:0000256" key="1">
    <source>
        <dbReference type="ARBA" id="ARBA00010699"/>
    </source>
</evidence>
<comment type="similarity">
    <text evidence="1 5">Belongs to the Fmt family.</text>
</comment>
<keyword evidence="3 5" id="KW-0808">Transferase</keyword>
<keyword evidence="9" id="KW-1185">Reference proteome</keyword>
<dbReference type="RefSeq" id="WP_244349906.1">
    <property type="nucleotide sequence ID" value="NZ_JAFIRA010000013.1"/>
</dbReference>
<evidence type="ECO:0000256" key="4">
    <source>
        <dbReference type="ARBA" id="ARBA00022917"/>
    </source>
</evidence>
<dbReference type="GO" id="GO:0004479">
    <property type="term" value="F:methionyl-tRNA formyltransferase activity"/>
    <property type="evidence" value="ECO:0007669"/>
    <property type="project" value="UniProtKB-EC"/>
</dbReference>
<protein>
    <recommendedName>
        <fullName evidence="2 5">Methionyl-tRNA formyltransferase</fullName>
        <ecNumber evidence="2 5">2.1.2.9</ecNumber>
    </recommendedName>
</protein>
<feature type="binding site" evidence="5">
    <location>
        <begin position="111"/>
        <end position="114"/>
    </location>
    <ligand>
        <name>(6S)-5,6,7,8-tetrahydrofolate</name>
        <dbReference type="ChEBI" id="CHEBI:57453"/>
    </ligand>
</feature>
<feature type="domain" description="Formyl transferase N-terminal" evidence="6">
    <location>
        <begin position="1"/>
        <end position="182"/>
    </location>
</feature>
<evidence type="ECO:0000256" key="3">
    <source>
        <dbReference type="ARBA" id="ARBA00022679"/>
    </source>
</evidence>
<sequence length="323" mass="35111">MRIVFFGTPEFALPSLEILLQRPEFEVVGVVCQPDRPQGRGQKILPPVTKVLAASQGIPVWQPTRLRRDEAVLAALEALAADVFVVVAYGQILPLRVLQMPKLGCVNVHGSLLPAYRGAAPIQWAIANGETETGITTMLMDEGMDTGAMLLKASVPIGPEQTGLELTMQLAQLGAELLVETLLKLEKGELIPMPQEGSRASYAPLLKKHDFHLDWSRPAQALHNQIRAFSPQCFTGWQGQRIKIIRSGSPQHHPAPPELPKGQPGEVVGLAKGEGVYVATGEGSLLIQRAQLPGKKEQSTWDWVNGGRLGVGMRFEALPMEPD</sequence>
<dbReference type="CDD" id="cd08646">
    <property type="entry name" value="FMT_core_Met-tRNA-FMT_N"/>
    <property type="match status" value="1"/>
</dbReference>
<comment type="catalytic activity">
    <reaction evidence="5">
        <text>L-methionyl-tRNA(fMet) + (6R)-10-formyltetrahydrofolate = N-formyl-L-methionyl-tRNA(fMet) + (6S)-5,6,7,8-tetrahydrofolate + H(+)</text>
        <dbReference type="Rhea" id="RHEA:24380"/>
        <dbReference type="Rhea" id="RHEA-COMP:9952"/>
        <dbReference type="Rhea" id="RHEA-COMP:9953"/>
        <dbReference type="ChEBI" id="CHEBI:15378"/>
        <dbReference type="ChEBI" id="CHEBI:57453"/>
        <dbReference type="ChEBI" id="CHEBI:78530"/>
        <dbReference type="ChEBI" id="CHEBI:78844"/>
        <dbReference type="ChEBI" id="CHEBI:195366"/>
        <dbReference type="EC" id="2.1.2.9"/>
    </reaction>
</comment>
<dbReference type="InterPro" id="IPR041711">
    <property type="entry name" value="Met-tRNA-FMT_N"/>
</dbReference>
<dbReference type="Pfam" id="PF00551">
    <property type="entry name" value="Formyl_trans_N"/>
    <property type="match status" value="1"/>
</dbReference>
<dbReference type="PANTHER" id="PTHR11138:SF5">
    <property type="entry name" value="METHIONYL-TRNA FORMYLTRANSFERASE, MITOCHONDRIAL"/>
    <property type="match status" value="1"/>
</dbReference>